<dbReference type="EMBL" id="CP003362">
    <property type="protein sequence ID" value="AGB49589.1"/>
    <property type="molecule type" value="Genomic_DNA"/>
</dbReference>
<accession>L0L012</accession>
<dbReference type="HOGENOM" id="CLU_864978_0_0_2"/>
<dbReference type="Proteomes" id="UP000010866">
    <property type="component" value="Chromosome"/>
</dbReference>
<dbReference type="KEGG" id="mhz:Metho_1377"/>
<evidence type="ECO:0000313" key="2">
    <source>
        <dbReference type="Proteomes" id="UP000010866"/>
    </source>
</evidence>
<dbReference type="AlphaFoldDB" id="L0L012"/>
<dbReference type="RefSeq" id="WP_015324755.1">
    <property type="nucleotide sequence ID" value="NC_019977.1"/>
</dbReference>
<evidence type="ECO:0000313" key="1">
    <source>
        <dbReference type="EMBL" id="AGB49589.1"/>
    </source>
</evidence>
<organism evidence="1 2">
    <name type="scientific">Methanomethylovorans hollandica (strain DSM 15978 / NBRC 107637 / DMS1)</name>
    <dbReference type="NCBI Taxonomy" id="867904"/>
    <lineage>
        <taxon>Archaea</taxon>
        <taxon>Methanobacteriati</taxon>
        <taxon>Methanobacteriota</taxon>
        <taxon>Stenosarchaea group</taxon>
        <taxon>Methanomicrobia</taxon>
        <taxon>Methanosarcinales</taxon>
        <taxon>Methanosarcinaceae</taxon>
        <taxon>Methanomethylovorans</taxon>
    </lineage>
</organism>
<dbReference type="GeneID" id="25396967"/>
<reference evidence="2" key="1">
    <citation type="submission" date="2012-02" db="EMBL/GenBank/DDBJ databases">
        <title>Complete sequence of chromosome of Methanomethylovorans hollandica DSM 15978.</title>
        <authorList>
            <person name="Lucas S."/>
            <person name="Copeland A."/>
            <person name="Lapidus A."/>
            <person name="Glavina del Rio T."/>
            <person name="Dalin E."/>
            <person name="Tice H."/>
            <person name="Bruce D."/>
            <person name="Goodwin L."/>
            <person name="Pitluck S."/>
            <person name="Peters L."/>
            <person name="Mikhailova N."/>
            <person name="Held B."/>
            <person name="Kyrpides N."/>
            <person name="Mavromatis K."/>
            <person name="Ivanova N."/>
            <person name="Brettin T."/>
            <person name="Detter J.C."/>
            <person name="Han C."/>
            <person name="Larimer F."/>
            <person name="Land M."/>
            <person name="Hauser L."/>
            <person name="Markowitz V."/>
            <person name="Cheng J.-F."/>
            <person name="Hugenholtz P."/>
            <person name="Woyke T."/>
            <person name="Wu D."/>
            <person name="Spring S."/>
            <person name="Schroeder M."/>
            <person name="Brambilla E."/>
            <person name="Klenk H.-P."/>
            <person name="Eisen J.A."/>
        </authorList>
    </citation>
    <scope>NUCLEOTIDE SEQUENCE [LARGE SCALE GENOMIC DNA]</scope>
    <source>
        <strain evidence="2">DSM 15978 / NBRC 107637 / DMS1</strain>
    </source>
</reference>
<sequence length="308" mass="36046">MNSNNTDHLDAGVSLSVFLKPDTPEVKQIRSLQDKETEYSEYLGTIEGGIALYYYEQDNKITDKEIISVLRNIKMNLDKDVSYFSHPFEVLMLGPLADALEKKPITFHEFKLVIDYVLWSIDNRSWMGDKQAYLKWICYFLGVYTAKEEEQYEERIEKLGKKMHLSEEDVDQLLMKSEKAFTDDEMEKTRIESEFFAMDDDEKFGFLAEHSPEHFDLFSVYLMQLQDRKEFELMKSLAKRVSKKFGDDPELYLHVAIFFSAVDLNIAKSYLAKALSRVGTLQGAQAQEKRHLEIKIKKFIKDCDRNNK</sequence>
<proteinExistence type="predicted"/>
<dbReference type="OrthoDB" id="137528at2157"/>
<name>L0L012_METHD</name>
<gene>
    <name evidence="1" type="ordered locus">Metho_1377</name>
</gene>
<protein>
    <submittedName>
        <fullName evidence="1">Uncharacterized protein</fullName>
    </submittedName>
</protein>
<keyword evidence="2" id="KW-1185">Reference proteome</keyword>